<feature type="transmembrane region" description="Helical" evidence="1">
    <location>
        <begin position="123"/>
        <end position="147"/>
    </location>
</feature>
<keyword evidence="1" id="KW-0472">Membrane</keyword>
<dbReference type="Pfam" id="PF09578">
    <property type="entry name" value="Spore_YabQ"/>
    <property type="match status" value="1"/>
</dbReference>
<sequence length="190" mass="22395">MSVNTQLLSFAGMVLVGVYLGCMFDTNERLIKPLKGYKVLASIFQFAFWLAQSFISFLFLVELNGGQVHLYFLIAVTIGFWFYLRVIQHGFQWLLEGFIVLVKRICFFIYQLVYYLIIKPIIYLYRLILAICGFVFVVFSYVIKIILTPILWIMRLLWRCIPKNVRKYLVSLAGIYSKIENTIIKRNKKE</sequence>
<reference evidence="2 3" key="1">
    <citation type="submission" date="2016-10" db="EMBL/GenBank/DDBJ databases">
        <authorList>
            <person name="de Groot N.N."/>
        </authorList>
    </citation>
    <scope>NUCLEOTIDE SEQUENCE [LARGE SCALE GENOMIC DNA]</scope>
    <source>
        <strain evidence="2 3">CGMCC 1.10434</strain>
    </source>
</reference>
<name>A0A1H8TLJ3_9BACI</name>
<feature type="transmembrane region" description="Helical" evidence="1">
    <location>
        <begin position="67"/>
        <end position="86"/>
    </location>
</feature>
<organism evidence="2 3">
    <name type="scientific">Amphibacillus marinus</name>
    <dbReference type="NCBI Taxonomy" id="872970"/>
    <lineage>
        <taxon>Bacteria</taxon>
        <taxon>Bacillati</taxon>
        <taxon>Bacillota</taxon>
        <taxon>Bacilli</taxon>
        <taxon>Bacillales</taxon>
        <taxon>Bacillaceae</taxon>
        <taxon>Amphibacillus</taxon>
    </lineage>
</organism>
<evidence type="ECO:0000313" key="2">
    <source>
        <dbReference type="EMBL" id="SEO91930.1"/>
    </source>
</evidence>
<keyword evidence="1" id="KW-1133">Transmembrane helix</keyword>
<dbReference type="NCBIfam" id="TIGR02893">
    <property type="entry name" value="spore_yabQ"/>
    <property type="match status" value="1"/>
</dbReference>
<evidence type="ECO:0000313" key="3">
    <source>
        <dbReference type="Proteomes" id="UP000199300"/>
    </source>
</evidence>
<dbReference type="STRING" id="872970.SAMN04488134_11736"/>
<gene>
    <name evidence="2" type="ORF">SAMN04488134_11736</name>
</gene>
<dbReference type="AlphaFoldDB" id="A0A1H8TLJ3"/>
<dbReference type="InterPro" id="IPR019074">
    <property type="entry name" value="YabQ"/>
</dbReference>
<feature type="transmembrane region" description="Helical" evidence="1">
    <location>
        <begin position="36"/>
        <end position="61"/>
    </location>
</feature>
<dbReference type="Proteomes" id="UP000199300">
    <property type="component" value="Unassembled WGS sequence"/>
</dbReference>
<feature type="transmembrane region" description="Helical" evidence="1">
    <location>
        <begin position="6"/>
        <end position="24"/>
    </location>
</feature>
<protein>
    <submittedName>
        <fullName evidence="2">Spore cortex biosynthesis protein YabQ</fullName>
    </submittedName>
</protein>
<proteinExistence type="predicted"/>
<accession>A0A1H8TLJ3</accession>
<keyword evidence="3" id="KW-1185">Reference proteome</keyword>
<dbReference type="EMBL" id="FODJ01000017">
    <property type="protein sequence ID" value="SEO91930.1"/>
    <property type="molecule type" value="Genomic_DNA"/>
</dbReference>
<evidence type="ECO:0000256" key="1">
    <source>
        <dbReference type="SAM" id="Phobius"/>
    </source>
</evidence>
<keyword evidence="1" id="KW-0812">Transmembrane</keyword>
<dbReference type="RefSeq" id="WP_091500291.1">
    <property type="nucleotide sequence ID" value="NZ_FODJ01000017.1"/>
</dbReference>
<dbReference type="OrthoDB" id="1653819at2"/>